<dbReference type="PANTHER" id="PTHR33568:SF3">
    <property type="entry name" value="DNA-DIRECTED DNA POLYMERASE"/>
    <property type="match status" value="1"/>
</dbReference>
<reference evidence="2 3" key="1">
    <citation type="journal article" date="2019" name="Sci. Rep.">
        <title>Orb-weaving spider Araneus ventricosus genome elucidates the spidroin gene catalogue.</title>
        <authorList>
            <person name="Kono N."/>
            <person name="Nakamura H."/>
            <person name="Ohtoshi R."/>
            <person name="Moran D.A.P."/>
            <person name="Shinohara A."/>
            <person name="Yoshida Y."/>
            <person name="Fujiwara M."/>
            <person name="Mori M."/>
            <person name="Tomita M."/>
            <person name="Arakawa K."/>
        </authorList>
    </citation>
    <scope>NUCLEOTIDE SEQUENCE [LARGE SCALE GENOMIC DNA]</scope>
</reference>
<dbReference type="OrthoDB" id="5876545at2759"/>
<evidence type="ECO:0000313" key="2">
    <source>
        <dbReference type="EMBL" id="GBN50014.1"/>
    </source>
</evidence>
<dbReference type="PANTHER" id="PTHR33568">
    <property type="entry name" value="DNA POLYMERASE"/>
    <property type="match status" value="1"/>
</dbReference>
<dbReference type="EMBL" id="BGPR01011182">
    <property type="protein sequence ID" value="GBN50014.1"/>
    <property type="molecule type" value="Genomic_DNA"/>
</dbReference>
<feature type="region of interest" description="Disordered" evidence="1">
    <location>
        <begin position="16"/>
        <end position="36"/>
    </location>
</feature>
<proteinExistence type="predicted"/>
<organism evidence="2 3">
    <name type="scientific">Araneus ventricosus</name>
    <name type="common">Orbweaver spider</name>
    <name type="synonym">Epeira ventricosa</name>
    <dbReference type="NCBI Taxonomy" id="182803"/>
    <lineage>
        <taxon>Eukaryota</taxon>
        <taxon>Metazoa</taxon>
        <taxon>Ecdysozoa</taxon>
        <taxon>Arthropoda</taxon>
        <taxon>Chelicerata</taxon>
        <taxon>Arachnida</taxon>
        <taxon>Araneae</taxon>
        <taxon>Araneomorphae</taxon>
        <taxon>Entelegynae</taxon>
        <taxon>Araneoidea</taxon>
        <taxon>Araneidae</taxon>
        <taxon>Araneus</taxon>
    </lineage>
</organism>
<comment type="caution">
    <text evidence="2">The sequence shown here is derived from an EMBL/GenBank/DDBJ whole genome shotgun (WGS) entry which is preliminary data.</text>
</comment>
<keyword evidence="3" id="KW-1185">Reference proteome</keyword>
<protein>
    <submittedName>
        <fullName evidence="2">Uncharacterized protein</fullName>
    </submittedName>
</protein>
<sequence length="128" mass="15056">MFPLCRSCVETNQQTPCSHNDEERPWRAHGSAKRSSWQRRKDIRSLIYKRSIIFPTTSDSLFRTYIDTFLIRKQESSEWPQNCSTEEKATYIREYEEKEGIKLNAQNISKNPGQRQAVRLALNSAWGK</sequence>
<dbReference type="AlphaFoldDB" id="A0A4Y2PF89"/>
<accession>A0A4Y2PF89</accession>
<evidence type="ECO:0000256" key="1">
    <source>
        <dbReference type="SAM" id="MobiDB-lite"/>
    </source>
</evidence>
<evidence type="ECO:0000313" key="3">
    <source>
        <dbReference type="Proteomes" id="UP000499080"/>
    </source>
</evidence>
<name>A0A4Y2PF89_ARAVE</name>
<dbReference type="Proteomes" id="UP000499080">
    <property type="component" value="Unassembled WGS sequence"/>
</dbReference>
<gene>
    <name evidence="2" type="ORF">AVEN_95572_1</name>
</gene>